<dbReference type="Pfam" id="PF04343">
    <property type="entry name" value="DUF488"/>
    <property type="match status" value="1"/>
</dbReference>
<dbReference type="PANTHER" id="PTHR39337">
    <property type="entry name" value="BLR5642 PROTEIN"/>
    <property type="match status" value="1"/>
</dbReference>
<proteinExistence type="predicted"/>
<evidence type="ECO:0000313" key="2">
    <source>
        <dbReference type="Proteomes" id="UP001205311"/>
    </source>
</evidence>
<sequence length="140" mass="15454">MGYEGQDVESFVRALTTTGVGTLVDVRLTPISRKRGFSKRALGAVLADAGIEYRHLRSLGNPKANRPGFAGTERELFEARERYGQLIRTPEAGAALDELARLARNGLVAVMCFEADERRCHRDVVLGELHQRLRPVGLHG</sequence>
<reference evidence="1 2" key="1">
    <citation type="submission" date="2022-06" db="EMBL/GenBank/DDBJ databases">
        <title>Genomic Encyclopedia of Archaeal and Bacterial Type Strains, Phase II (KMG-II): from individual species to whole genera.</title>
        <authorList>
            <person name="Goeker M."/>
        </authorList>
    </citation>
    <scope>NUCLEOTIDE SEQUENCE [LARGE SCALE GENOMIC DNA]</scope>
    <source>
        <strain evidence="1 2">DSM 40477</strain>
    </source>
</reference>
<comment type="caution">
    <text evidence="1">The sequence shown here is derived from an EMBL/GenBank/DDBJ whole genome shotgun (WGS) entry which is preliminary data.</text>
</comment>
<dbReference type="Proteomes" id="UP001205311">
    <property type="component" value="Unassembled WGS sequence"/>
</dbReference>
<protein>
    <recommendedName>
        <fullName evidence="3">DUF488 domain-containing protein</fullName>
    </recommendedName>
</protein>
<name>A0ABT1HW56_STRSD</name>
<evidence type="ECO:0008006" key="3">
    <source>
        <dbReference type="Google" id="ProtNLM"/>
    </source>
</evidence>
<dbReference type="EMBL" id="JAMTCP010000019">
    <property type="protein sequence ID" value="MCP2259750.1"/>
    <property type="molecule type" value="Genomic_DNA"/>
</dbReference>
<accession>A0ABT1HW56</accession>
<dbReference type="PANTHER" id="PTHR39337:SF1">
    <property type="entry name" value="BLR5642 PROTEIN"/>
    <property type="match status" value="1"/>
</dbReference>
<keyword evidence="2" id="KW-1185">Reference proteome</keyword>
<evidence type="ECO:0000313" key="1">
    <source>
        <dbReference type="EMBL" id="MCP2259750.1"/>
    </source>
</evidence>
<gene>
    <name evidence="1" type="ORF">LX15_003456</name>
</gene>
<organism evidence="1 2">
    <name type="scientific">Streptoalloteichus tenebrarius (strain ATCC 17920 / DSM 40477 / JCM 4838 / CBS 697.72 / NBRC 16177 / NCIMB 11028 / NRRL B-12390 / A12253. 1 / ISP 5477)</name>
    <name type="common">Streptomyces tenebrarius</name>
    <dbReference type="NCBI Taxonomy" id="1933"/>
    <lineage>
        <taxon>Bacteria</taxon>
        <taxon>Bacillati</taxon>
        <taxon>Actinomycetota</taxon>
        <taxon>Actinomycetes</taxon>
        <taxon>Pseudonocardiales</taxon>
        <taxon>Pseudonocardiaceae</taxon>
        <taxon>Streptoalloteichus</taxon>
    </lineage>
</organism>
<dbReference type="InterPro" id="IPR007438">
    <property type="entry name" value="DUF488"/>
</dbReference>